<dbReference type="AlphaFoldDB" id="A0A811N1T2"/>
<evidence type="ECO:0000256" key="1">
    <source>
        <dbReference type="ARBA" id="ARBA00009995"/>
    </source>
</evidence>
<evidence type="ECO:0000256" key="2">
    <source>
        <dbReference type="ARBA" id="ARBA00022679"/>
    </source>
</evidence>
<dbReference type="Gene3D" id="3.40.50.2000">
    <property type="entry name" value="Glycogen Phosphorylase B"/>
    <property type="match status" value="2"/>
</dbReference>
<dbReference type="InterPro" id="IPR050481">
    <property type="entry name" value="UDP-glycosyltransf_plant"/>
</dbReference>
<organism evidence="5 6">
    <name type="scientific">Miscanthus lutarioriparius</name>
    <dbReference type="NCBI Taxonomy" id="422564"/>
    <lineage>
        <taxon>Eukaryota</taxon>
        <taxon>Viridiplantae</taxon>
        <taxon>Streptophyta</taxon>
        <taxon>Embryophyta</taxon>
        <taxon>Tracheophyta</taxon>
        <taxon>Spermatophyta</taxon>
        <taxon>Magnoliopsida</taxon>
        <taxon>Liliopsida</taxon>
        <taxon>Poales</taxon>
        <taxon>Poaceae</taxon>
        <taxon>PACMAD clade</taxon>
        <taxon>Panicoideae</taxon>
        <taxon>Andropogonodae</taxon>
        <taxon>Andropogoneae</taxon>
        <taxon>Saccharinae</taxon>
        <taxon>Miscanthus</taxon>
    </lineage>
</organism>
<dbReference type="PROSITE" id="PS00375">
    <property type="entry name" value="UDPGT"/>
    <property type="match status" value="1"/>
</dbReference>
<comment type="similarity">
    <text evidence="1 3">Belongs to the UDP-glycosyltransferase family.</text>
</comment>
<comment type="caution">
    <text evidence="5">The sequence shown here is derived from an EMBL/GenBank/DDBJ whole genome shotgun (WGS) entry which is preliminary data.</text>
</comment>
<dbReference type="Proteomes" id="UP000604825">
    <property type="component" value="Unassembled WGS sequence"/>
</dbReference>
<dbReference type="OrthoDB" id="5835829at2759"/>
<dbReference type="PANTHER" id="PTHR48049">
    <property type="entry name" value="GLYCOSYLTRANSFERASE"/>
    <property type="match status" value="1"/>
</dbReference>
<dbReference type="CDD" id="cd03784">
    <property type="entry name" value="GT1_Gtf-like"/>
    <property type="match status" value="1"/>
</dbReference>
<dbReference type="PANTHER" id="PTHR48049:SF163">
    <property type="entry name" value="GLYCOSYLTRANSFERASE"/>
    <property type="match status" value="1"/>
</dbReference>
<dbReference type="EMBL" id="CAJGYO010000002">
    <property type="protein sequence ID" value="CAD6214158.1"/>
    <property type="molecule type" value="Genomic_DNA"/>
</dbReference>
<reference evidence="5" key="1">
    <citation type="submission" date="2020-10" db="EMBL/GenBank/DDBJ databases">
        <authorList>
            <person name="Han B."/>
            <person name="Lu T."/>
            <person name="Zhao Q."/>
            <person name="Huang X."/>
            <person name="Zhao Y."/>
        </authorList>
    </citation>
    <scope>NUCLEOTIDE SEQUENCE</scope>
</reference>
<dbReference type="GO" id="GO:0035251">
    <property type="term" value="F:UDP-glucosyltransferase activity"/>
    <property type="evidence" value="ECO:0007669"/>
    <property type="project" value="InterPro"/>
</dbReference>
<dbReference type="InterPro" id="IPR002213">
    <property type="entry name" value="UDP_glucos_trans"/>
</dbReference>
<dbReference type="Pfam" id="PF00201">
    <property type="entry name" value="UDPGT"/>
    <property type="match status" value="1"/>
</dbReference>
<sequence length="286" mass="31254">MSAAPAFEQQQAAELFATEGDSGPSVINRFVQTLARSRFVATRSCPELEPEAFPLLTRLYGKPAVPLRLLPPQPDGTRGVSRSTEDDSTMQWLDAQPAKSVVYAALGTEAPLRVELLRELAHGLELAGTRFLWALRTPAGVQEDSIIPDGFVERTGDRGLVTTRWVPQVRVLAHGAVGAFLTHCGWGSIVEGLQFGHPLIMLPIFGDQSPNARLMEEWKVGLQVTRNETDGSFDRHGVAGAVRAVAVEEGKVLATNTRKLQHIVADRACQERCIDVFIQHLRSCKG</sequence>
<accession>A0A811N1T2</accession>
<protein>
    <recommendedName>
        <fullName evidence="7">UDP-glycosyltransferases domain-containing protein</fullName>
    </recommendedName>
</protein>
<proteinExistence type="inferred from homology"/>
<dbReference type="FunFam" id="3.40.50.2000:FF:000037">
    <property type="entry name" value="Glycosyltransferase"/>
    <property type="match status" value="1"/>
</dbReference>
<keyword evidence="6" id="KW-1185">Reference proteome</keyword>
<evidence type="ECO:0000313" key="6">
    <source>
        <dbReference type="Proteomes" id="UP000604825"/>
    </source>
</evidence>
<evidence type="ECO:0008006" key="7">
    <source>
        <dbReference type="Google" id="ProtNLM"/>
    </source>
</evidence>
<dbReference type="InterPro" id="IPR035595">
    <property type="entry name" value="UDP_glycos_trans_CS"/>
</dbReference>
<evidence type="ECO:0000256" key="4">
    <source>
        <dbReference type="SAM" id="MobiDB-lite"/>
    </source>
</evidence>
<keyword evidence="2 3" id="KW-0808">Transferase</keyword>
<evidence type="ECO:0000256" key="3">
    <source>
        <dbReference type="RuleBase" id="RU003718"/>
    </source>
</evidence>
<name>A0A811N1T2_9POAL</name>
<feature type="region of interest" description="Disordered" evidence="4">
    <location>
        <begin position="67"/>
        <end position="89"/>
    </location>
</feature>
<evidence type="ECO:0000313" key="5">
    <source>
        <dbReference type="EMBL" id="CAD6214158.1"/>
    </source>
</evidence>
<keyword evidence="3" id="KW-0328">Glycosyltransferase</keyword>
<dbReference type="SUPFAM" id="SSF53756">
    <property type="entry name" value="UDP-Glycosyltransferase/glycogen phosphorylase"/>
    <property type="match status" value="1"/>
</dbReference>
<gene>
    <name evidence="5" type="ORF">NCGR_LOCUS9609</name>
</gene>